<dbReference type="GO" id="GO:0046854">
    <property type="term" value="P:phosphatidylinositol phosphate biosynthetic process"/>
    <property type="evidence" value="ECO:0007669"/>
    <property type="project" value="TreeGrafter"/>
</dbReference>
<dbReference type="PROSITE" id="PS51455">
    <property type="entry name" value="PIPK"/>
    <property type="match status" value="1"/>
</dbReference>
<dbReference type="Gene3D" id="3.30.800.10">
    <property type="entry name" value="Phosphatidylinositol Phosphate Kinase II Beta"/>
    <property type="match status" value="1"/>
</dbReference>
<dbReference type="OrthoDB" id="70770at2759"/>
<evidence type="ECO:0000256" key="6">
    <source>
        <dbReference type="SAM" id="Phobius"/>
    </source>
</evidence>
<dbReference type="InterPro" id="IPR027483">
    <property type="entry name" value="PInositol-4-P-4/5-kinase_C_sf"/>
</dbReference>
<accession>A0A2U1QBG0</accession>
<evidence type="ECO:0000256" key="4">
    <source>
        <dbReference type="PROSITE-ProRule" id="PRU00781"/>
    </source>
</evidence>
<proteinExistence type="predicted"/>
<feature type="region of interest" description="Disordered" evidence="5">
    <location>
        <begin position="106"/>
        <end position="125"/>
    </location>
</feature>
<feature type="compositionally biased region" description="Basic and acidic residues" evidence="5">
    <location>
        <begin position="110"/>
        <end position="120"/>
    </location>
</feature>
<dbReference type="InterPro" id="IPR002498">
    <property type="entry name" value="PInositol-4-P-4/5-kinase_core"/>
</dbReference>
<dbReference type="InterPro" id="IPR003409">
    <property type="entry name" value="MORN"/>
</dbReference>
<evidence type="ECO:0000259" key="7">
    <source>
        <dbReference type="PROSITE" id="PS51455"/>
    </source>
</evidence>
<dbReference type="SMART" id="SM00698">
    <property type="entry name" value="MORN"/>
    <property type="match status" value="8"/>
</dbReference>
<keyword evidence="6" id="KW-0812">Transmembrane</keyword>
<dbReference type="SUPFAM" id="SSF82185">
    <property type="entry name" value="Histone H3 K4-specific methyltransferase SET7/9 N-terminal domain"/>
    <property type="match status" value="2"/>
</dbReference>
<dbReference type="GO" id="GO:0005886">
    <property type="term" value="C:plasma membrane"/>
    <property type="evidence" value="ECO:0007669"/>
    <property type="project" value="TreeGrafter"/>
</dbReference>
<evidence type="ECO:0000313" key="8">
    <source>
        <dbReference type="EMBL" id="PWA95339.1"/>
    </source>
</evidence>
<keyword evidence="6" id="KW-0472">Membrane</keyword>
<dbReference type="Pfam" id="PF01504">
    <property type="entry name" value="PIP5K"/>
    <property type="match status" value="1"/>
</dbReference>
<feature type="compositionally biased region" description="Polar residues" evidence="5">
    <location>
        <begin position="422"/>
        <end position="431"/>
    </location>
</feature>
<dbReference type="InterPro" id="IPR023610">
    <property type="entry name" value="PInositol-4/5-P-5/4-kinase"/>
</dbReference>
<dbReference type="AlphaFoldDB" id="A0A2U1QBG0"/>
<keyword evidence="4" id="KW-0067">ATP-binding</keyword>
<evidence type="ECO:0000256" key="1">
    <source>
        <dbReference type="ARBA" id="ARBA00012172"/>
    </source>
</evidence>
<evidence type="ECO:0000313" key="9">
    <source>
        <dbReference type="Proteomes" id="UP000245207"/>
    </source>
</evidence>
<name>A0A2U1QBG0_ARTAN</name>
<keyword evidence="2" id="KW-0677">Repeat</keyword>
<dbReference type="EC" id="2.7.1.68" evidence="1"/>
<dbReference type="Gene3D" id="2.20.110.10">
    <property type="entry name" value="Histone H3 K4-specific methyltransferase SET7/9 N-terminal domain"/>
    <property type="match status" value="3"/>
</dbReference>
<dbReference type="Gene3D" id="3.30.810.10">
    <property type="entry name" value="2-Layer Sandwich"/>
    <property type="match status" value="1"/>
</dbReference>
<dbReference type="Pfam" id="PF02493">
    <property type="entry name" value="MORN"/>
    <property type="match status" value="8"/>
</dbReference>
<evidence type="ECO:0000256" key="3">
    <source>
        <dbReference type="ARBA" id="ARBA00022777"/>
    </source>
</evidence>
<evidence type="ECO:0000256" key="2">
    <source>
        <dbReference type="ARBA" id="ARBA00022737"/>
    </source>
</evidence>
<feature type="transmembrane region" description="Helical" evidence="6">
    <location>
        <begin position="12"/>
        <end position="36"/>
    </location>
</feature>
<dbReference type="SUPFAM" id="SSF56104">
    <property type="entry name" value="SAICAR synthase-like"/>
    <property type="match status" value="1"/>
</dbReference>
<dbReference type="Proteomes" id="UP000245207">
    <property type="component" value="Unassembled WGS sequence"/>
</dbReference>
<feature type="domain" description="PIPK" evidence="7">
    <location>
        <begin position="496"/>
        <end position="925"/>
    </location>
</feature>
<comment type="caution">
    <text evidence="8">The sequence shown here is derived from an EMBL/GenBank/DDBJ whole genome shotgun (WGS) entry which is preliminary data.</text>
</comment>
<feature type="region of interest" description="Disordered" evidence="5">
    <location>
        <begin position="421"/>
        <end position="440"/>
    </location>
</feature>
<dbReference type="PANTHER" id="PTHR23086:SF147">
    <property type="entry name" value="1-PHOSPHATIDYLINOSITOL-4-PHOSPHATE 5-KINASE"/>
    <property type="match status" value="1"/>
</dbReference>
<dbReference type="STRING" id="35608.A0A2U1QBG0"/>
<sequence>MTNNPNLGYKYYSYEVVGSLYFSIGYGLSGFVWAAMINHKHGWTGSEYWAYKEGEVHDGKSGVSSSVIGLTEGTVLNTKEVPIMCTSGLIYELGCNTKATRISVVSAKDQMPRSSKERTSSHPQYLDYRDSTLEQRLIATIQATQEMLAGQANVGMRRLEEIKVKFLYGRMLMEIVQNGGVYTGNVKGMIPHGTGTYKWSNGTFYEGDWENGKMSGSGRITWSSGTSYEGDFSGGYLHGVGTMTNRDGSTYVGSWILNIQHGFGRKEYSNSDIYDGSWKAGVHEGSGKYAWSNGDMYIGNWKGGLMCGRGVMKWVNGDQYDGSWSNGYRHGSGVYRFADGSYYFGIWTNGLKDGRGTFYPAGSRCRPSQRLGKKKVIKDMKRTMTRRLSQKIAISVFHRDSRQKSSKRVVMDEDRNIHDSTLDNTDLLSHTSDQEGEREVDDEKIVICEREYVEGVLIKESTNNDVGLSNKREQQRKYHTIKVKVKKKSPSEIFDGIKSYYLMLNLQLGIRYSVGKNKPNSTREVRHSDFGKGARIRVYFPRKGSQLTPPHSSNSFYWKDYCPTVFRNLREMFNIDAADYMMSICGGDGLRELSTSGKSGSLFYMSLDDKFVIKTLRTSELKVLLKMLPNYYNHVSAHENTLVTKFYGLHEISLRGGKKVQFVVMGNMFYTQLRIHRRYDLKGSSRGRNTNKDDIREGTTFKDLDLSYDFHMDKSVRDALFKQIYLDCAFLESQQIIDYSLLLGLHFRAPKHMNALLEAPDAFHMPRRKYNADDDDNGSTDLMDCSIPPKGLLLVTHEPNSVNTAPGPHSRGSTLKAFSVGDKEVDLLLPGTARLRVQLGVNMPAQANRKVSSQDNATSTSTEAELFEVYDVVLYLGVIDILQGYNTRKKIERAYKSTRHDPMSISVAEPKLYSKRFYNFLEKVFPADT</sequence>
<keyword evidence="4" id="KW-0547">Nucleotide-binding</keyword>
<keyword evidence="6" id="KW-1133">Transmembrane helix</keyword>
<evidence type="ECO:0000256" key="5">
    <source>
        <dbReference type="SAM" id="MobiDB-lite"/>
    </source>
</evidence>
<reference evidence="8 9" key="1">
    <citation type="journal article" date="2018" name="Mol. Plant">
        <title>The genome of Artemisia annua provides insight into the evolution of Asteraceae family and artemisinin biosynthesis.</title>
        <authorList>
            <person name="Shen Q."/>
            <person name="Zhang L."/>
            <person name="Liao Z."/>
            <person name="Wang S."/>
            <person name="Yan T."/>
            <person name="Shi P."/>
            <person name="Liu M."/>
            <person name="Fu X."/>
            <person name="Pan Q."/>
            <person name="Wang Y."/>
            <person name="Lv Z."/>
            <person name="Lu X."/>
            <person name="Zhang F."/>
            <person name="Jiang W."/>
            <person name="Ma Y."/>
            <person name="Chen M."/>
            <person name="Hao X."/>
            <person name="Li L."/>
            <person name="Tang Y."/>
            <person name="Lv G."/>
            <person name="Zhou Y."/>
            <person name="Sun X."/>
            <person name="Brodelius P.E."/>
            <person name="Rose J.K.C."/>
            <person name="Tang K."/>
        </authorList>
    </citation>
    <scope>NUCLEOTIDE SEQUENCE [LARGE SCALE GENOMIC DNA]</scope>
    <source>
        <strain evidence="9">cv. Huhao1</strain>
        <tissue evidence="8">Leaf</tissue>
    </source>
</reference>
<organism evidence="8 9">
    <name type="scientific">Artemisia annua</name>
    <name type="common">Sweet wormwood</name>
    <dbReference type="NCBI Taxonomy" id="35608"/>
    <lineage>
        <taxon>Eukaryota</taxon>
        <taxon>Viridiplantae</taxon>
        <taxon>Streptophyta</taxon>
        <taxon>Embryophyta</taxon>
        <taxon>Tracheophyta</taxon>
        <taxon>Spermatophyta</taxon>
        <taxon>Magnoliopsida</taxon>
        <taxon>eudicotyledons</taxon>
        <taxon>Gunneridae</taxon>
        <taxon>Pentapetalae</taxon>
        <taxon>asterids</taxon>
        <taxon>campanulids</taxon>
        <taxon>Asterales</taxon>
        <taxon>Asteraceae</taxon>
        <taxon>Asteroideae</taxon>
        <taxon>Anthemideae</taxon>
        <taxon>Artemisiinae</taxon>
        <taxon>Artemisia</taxon>
    </lineage>
</organism>
<dbReference type="GO" id="GO:0016308">
    <property type="term" value="F:1-phosphatidylinositol-4-phosphate 5-kinase activity"/>
    <property type="evidence" value="ECO:0007669"/>
    <property type="project" value="UniProtKB-EC"/>
</dbReference>
<keyword evidence="9" id="KW-1185">Reference proteome</keyword>
<dbReference type="PANTHER" id="PTHR23086">
    <property type="entry name" value="PHOSPHATIDYLINOSITOL-4-PHOSPHATE 5-KINASE"/>
    <property type="match status" value="1"/>
</dbReference>
<keyword evidence="3 4" id="KW-0418">Kinase</keyword>
<dbReference type="GO" id="GO:0005524">
    <property type="term" value="F:ATP binding"/>
    <property type="evidence" value="ECO:0007669"/>
    <property type="project" value="UniProtKB-UniRule"/>
</dbReference>
<keyword evidence="4" id="KW-0808">Transferase</keyword>
<dbReference type="InterPro" id="IPR027484">
    <property type="entry name" value="PInositol-4-P-5-kinase_N"/>
</dbReference>
<dbReference type="SMART" id="SM00330">
    <property type="entry name" value="PIPKc"/>
    <property type="match status" value="1"/>
</dbReference>
<dbReference type="CDD" id="cd17302">
    <property type="entry name" value="PIPKc_AtPIP5K_like"/>
    <property type="match status" value="1"/>
</dbReference>
<gene>
    <name evidence="8" type="ORF">CTI12_AA009680</name>
</gene>
<dbReference type="EMBL" id="PKPP01000248">
    <property type="protein sequence ID" value="PWA95339.1"/>
    <property type="molecule type" value="Genomic_DNA"/>
</dbReference>
<protein>
    <recommendedName>
        <fullName evidence="1">1-phosphatidylinositol-4-phosphate 5-kinase</fullName>
        <ecNumber evidence="1">2.7.1.68</ecNumber>
    </recommendedName>
</protein>